<keyword evidence="3" id="KW-1185">Reference proteome</keyword>
<evidence type="ECO:0000313" key="2">
    <source>
        <dbReference type="EMBL" id="KAA0192164.1"/>
    </source>
</evidence>
<dbReference type="EMBL" id="LUCM01005858">
    <property type="protein sequence ID" value="KAA0192164.1"/>
    <property type="molecule type" value="Genomic_DNA"/>
</dbReference>
<feature type="region of interest" description="Disordered" evidence="1">
    <location>
        <begin position="1223"/>
        <end position="1255"/>
    </location>
</feature>
<evidence type="ECO:0000313" key="3">
    <source>
        <dbReference type="Proteomes" id="UP000728185"/>
    </source>
</evidence>
<name>A0A8E0RW52_9TREM</name>
<dbReference type="OrthoDB" id="6268792at2759"/>
<feature type="compositionally biased region" description="Polar residues" evidence="1">
    <location>
        <begin position="1182"/>
        <end position="1206"/>
    </location>
</feature>
<feature type="region of interest" description="Disordered" evidence="1">
    <location>
        <begin position="1176"/>
        <end position="1206"/>
    </location>
</feature>
<sequence>MVTRIHRRNTIGTRPYRASQASNNNRLKSYNFRYKRRFKRRRIQSAKIKEIRDDEQESHERTDKEGQNESATLNKKEKTEIRIEVKGGIGRRNREYEEDEKECLEAEISKTGRKDNENIKQDDIRTKTLDETKQNKVETRIFPITYITSVTPTIVGTISTATETENRTTCEVSTQIDEIPYVKRPAVHIDKMATITGLTISTIPNESTVTGIHEAMPEQTDTIHVKQQLRQPVEATDYRSNQQTNHSTTQHGWKGQGIGKQTPKQQVTEHIQTEYVNKEQEEQSEDTIGEQHSLCPKRTRCKPPGIGFIIENCTQYAPRVRERDTQITTDKEMPNSRKTQRETETETETIMYNLANVQTSTAKRLEPITNTIIYAHPKHRELATQTDLIKLTTPTTYSHSPNTCLSQTQTETETETEAETAMYNLANVQTSTAKRLEPITNTIIYTHPKFCEHSVQTDSVKLLTSACHLLTPSSFSSRACSFKPAFVRSSMNRVDLGVGVVPRVRAPADSVSVNARFPFASRLFVSPRPTHSPVLCSVSSCYNIPSHLSSRSYVVGFPEHLPGNHSLGTSEISVRQETSESNTFSSKLSRGPVPAYALQFTEGSPLIQRYLSTPHILPVGSTFPHFVRILHSVRDFWCQFSAFRSTVVDCLVARYTMNFPTDPNFSQTRRSCNKSVPTVLDSLVSFSGETDSHVLTVSTTTVPTAHRTDLNTSLLSRDVGITVSPDQIHVADFGVMVDLTTESSATVIPLYYKEPEKLTQFRDITDSSFFMGSRTPYVGKRTLTISKHLHLPVQKIDLADLTSNRMLVEASATSYKPRPKTHIPNDDRSLDLISETLGGSDIQSLDEEYSYPGEYRYGVNLEAIRCRVRQRTVQYELLEINQKPVVPQIKWVVEVVSPVTGVFSPIQEAMQSGWLVSDESGEYYVDTEAKQRIPLDVAVSKGLVRLGSPSEIDKTGEYHSLDSHSLLLIERITFAWCPVRITSYLDTLSNIQVNLNEALQKGWIQLKTGEPVILDRASQRRITTEEAAGRGVVQIVPVDPSERFCGPLDETYSFRVFCITSVCPGGESDRWLEPTEAAKLGLFNWRTGEVAAEWNEFVTERDQPHPSLEDTRQYVPTKWLSLLEARKARWVRLRVIAYPNEILQEQPPSPLTHSPHRILSTHVHLIAPKSIPVVSSRVRRTPASSTTQSGSGINSPNSTPPMSYYQSPQGVIIPVQSFRSSTRVSPSSPWPKLFRSARNPEQWSRPSSYSPRYEQIQESTQIQTSQRIYRSFVSEPSNRLLVEWEPIDSLT</sequence>
<gene>
    <name evidence="2" type="ORF">FBUS_08012</name>
</gene>
<protein>
    <submittedName>
        <fullName evidence="2">Uncharacterized protein</fullName>
    </submittedName>
</protein>
<evidence type="ECO:0000256" key="1">
    <source>
        <dbReference type="SAM" id="MobiDB-lite"/>
    </source>
</evidence>
<accession>A0A8E0RW52</accession>
<feature type="compositionally biased region" description="Basic and acidic residues" evidence="1">
    <location>
        <begin position="47"/>
        <end position="67"/>
    </location>
</feature>
<dbReference type="InterPro" id="IPR035915">
    <property type="entry name" value="Plakin_repeat_sf"/>
</dbReference>
<feature type="region of interest" description="Disordered" evidence="1">
    <location>
        <begin position="45"/>
        <end position="76"/>
    </location>
</feature>
<dbReference type="SUPFAM" id="SSF75399">
    <property type="entry name" value="Plakin repeat"/>
    <property type="match status" value="1"/>
</dbReference>
<feature type="compositionally biased region" description="Polar residues" evidence="1">
    <location>
        <begin position="19"/>
        <end position="28"/>
    </location>
</feature>
<feature type="compositionally biased region" description="Polar residues" evidence="1">
    <location>
        <begin position="238"/>
        <end position="251"/>
    </location>
</feature>
<dbReference type="Proteomes" id="UP000728185">
    <property type="component" value="Unassembled WGS sequence"/>
</dbReference>
<feature type="region of interest" description="Disordered" evidence="1">
    <location>
        <begin position="1"/>
        <end position="33"/>
    </location>
</feature>
<comment type="caution">
    <text evidence="2">The sequence shown here is derived from an EMBL/GenBank/DDBJ whole genome shotgun (WGS) entry which is preliminary data.</text>
</comment>
<feature type="compositionally biased region" description="Polar residues" evidence="1">
    <location>
        <begin position="1239"/>
        <end position="1250"/>
    </location>
</feature>
<dbReference type="Gene3D" id="3.90.1290.10">
    <property type="entry name" value="Plakin repeat"/>
    <property type="match status" value="1"/>
</dbReference>
<feature type="region of interest" description="Disordered" evidence="1">
    <location>
        <begin position="237"/>
        <end position="268"/>
    </location>
</feature>
<reference evidence="2" key="1">
    <citation type="submission" date="2019-05" db="EMBL/GenBank/DDBJ databases">
        <title>Annotation for the trematode Fasciolopsis buski.</title>
        <authorList>
            <person name="Choi Y.-J."/>
        </authorList>
    </citation>
    <scope>NUCLEOTIDE SEQUENCE</scope>
    <source>
        <strain evidence="2">HT</strain>
        <tissue evidence="2">Whole worm</tissue>
    </source>
</reference>
<organism evidence="2 3">
    <name type="scientific">Fasciolopsis buskii</name>
    <dbReference type="NCBI Taxonomy" id="27845"/>
    <lineage>
        <taxon>Eukaryota</taxon>
        <taxon>Metazoa</taxon>
        <taxon>Spiralia</taxon>
        <taxon>Lophotrochozoa</taxon>
        <taxon>Platyhelminthes</taxon>
        <taxon>Trematoda</taxon>
        <taxon>Digenea</taxon>
        <taxon>Plagiorchiida</taxon>
        <taxon>Echinostomata</taxon>
        <taxon>Echinostomatoidea</taxon>
        <taxon>Fasciolidae</taxon>
        <taxon>Fasciolopsis</taxon>
    </lineage>
</organism>
<proteinExistence type="predicted"/>